<dbReference type="RefSeq" id="WP_418890973.1">
    <property type="nucleotide sequence ID" value="NZ_JBEUWX010000002.1"/>
</dbReference>
<name>A0ABV4UFP1_9RHOO</name>
<keyword evidence="2" id="KW-0472">Membrane</keyword>
<keyword evidence="2" id="KW-0812">Transmembrane</keyword>
<dbReference type="PANTHER" id="PTHR30441:SF8">
    <property type="entry name" value="DUF748 DOMAIN-CONTAINING PROTEIN"/>
    <property type="match status" value="1"/>
</dbReference>
<evidence type="ECO:0000313" key="3">
    <source>
        <dbReference type="EMBL" id="MFA9949875.1"/>
    </source>
</evidence>
<feature type="compositionally biased region" description="Low complexity" evidence="1">
    <location>
        <begin position="695"/>
        <end position="725"/>
    </location>
</feature>
<dbReference type="InterPro" id="IPR052894">
    <property type="entry name" value="AsmA-related"/>
</dbReference>
<dbReference type="PANTHER" id="PTHR30441">
    <property type="entry name" value="DUF748 DOMAIN-CONTAINING PROTEIN"/>
    <property type="match status" value="1"/>
</dbReference>
<gene>
    <name evidence="3" type="ORF">ABCS64_05985</name>
</gene>
<protein>
    <submittedName>
        <fullName evidence="3">AsmA-like C-terminal region-containing protein</fullName>
    </submittedName>
</protein>
<dbReference type="EMBL" id="JBEUWX010000002">
    <property type="protein sequence ID" value="MFA9949875.1"/>
    <property type="molecule type" value="Genomic_DNA"/>
</dbReference>
<evidence type="ECO:0000256" key="1">
    <source>
        <dbReference type="SAM" id="MobiDB-lite"/>
    </source>
</evidence>
<keyword evidence="4" id="KW-1185">Reference proteome</keyword>
<accession>A0ABV4UFP1</accession>
<feature type="region of interest" description="Disordered" evidence="1">
    <location>
        <begin position="690"/>
        <end position="741"/>
    </location>
</feature>
<evidence type="ECO:0000313" key="4">
    <source>
        <dbReference type="Proteomes" id="UP001574673"/>
    </source>
</evidence>
<evidence type="ECO:0000256" key="2">
    <source>
        <dbReference type="SAM" id="Phobius"/>
    </source>
</evidence>
<keyword evidence="2" id="KW-1133">Transmembrane helix</keyword>
<reference evidence="4" key="1">
    <citation type="submission" date="2024-06" db="EMBL/GenBank/DDBJ databases">
        <title>Radixoralia hellwigii gen. nov., sp nov., isolated from a root canal in the human oral cavity.</title>
        <authorList>
            <person name="Bartsch S."/>
            <person name="Wittmer A."/>
            <person name="Schulz A.-K."/>
            <person name="Neumann-Schaal M."/>
            <person name="Wolf J."/>
            <person name="Gronow S."/>
            <person name="Tennert C."/>
            <person name="Haecker G."/>
            <person name="Cieplik F."/>
            <person name="Al-Ahmad A."/>
        </authorList>
    </citation>
    <scope>NUCLEOTIDE SEQUENCE [LARGE SCALE GENOMIC DNA]</scope>
    <source>
        <strain evidence="4">Wk13</strain>
    </source>
</reference>
<comment type="caution">
    <text evidence="3">The sequence shown here is derived from an EMBL/GenBank/DDBJ whole genome shotgun (WGS) entry which is preliminary data.</text>
</comment>
<proteinExistence type="predicted"/>
<organism evidence="3 4">
    <name type="scientific">Dentiradicibacter hellwigii</name>
    <dbReference type="NCBI Taxonomy" id="3149053"/>
    <lineage>
        <taxon>Bacteria</taxon>
        <taxon>Pseudomonadati</taxon>
        <taxon>Pseudomonadota</taxon>
        <taxon>Betaproteobacteria</taxon>
        <taxon>Rhodocyclales</taxon>
        <taxon>Rhodocyclaceae</taxon>
        <taxon>Dentiradicibacter</taxon>
    </lineage>
</organism>
<feature type="transmembrane region" description="Helical" evidence="2">
    <location>
        <begin position="262"/>
        <end position="280"/>
    </location>
</feature>
<sequence length="741" mass="79282">MTVADLGEKMSSLDFVKMALADLEDRGYIVRCRTKAGDSIAVPANARIGAATGAVAGATRTPAVRVKSDEADDAEKMSVETIELFGVEGATESDFDWAYAKPQAGGNRASPSKMASTVNDNDDVGNVDGLPILMEVVDPSQTAEIGEFSEQVDFAAEATADAAMTDAESPVQGRTDLVVTPADTKTQNAVNARSTIKTIIGKLTSLSGRWWGWRNRRLAAQNQEQTMQRPYAPYHRETPSRYQIGRPGRLIRPVRRSSGMKTLITLVLLIFLGAAVFVAFPPLTMYVASIEAAASNSLGRPVKIGRLSASVYPHLGILLADVVIDAPDSKKAVSGANETNEENGSEIDQPLHIAKIWLEPDVRTLFAPRKDLRRVFVSGIVLTPEVFAALPAMLQQINGNHSEFRVAGLYFEQLALDIPKLSIGPLQGLAELSETAGLSALNLQTDKRKLKLVLTPDGQRINFEAEGRAIRIPALAPVDFNSISVKGVWENGEMNVSAFDFRLFDGAIIGQAKARLEETVAVEGDLTFDHVDSGKLSTALGVENLLAGDLEGKARFSGTANEWNGILPALTVEGSFLMQRGSLTGIDLAEAARRISEMPVQGGMMSFEQFSGKMRLMSSRLRFYDLKVESGLMSSVGSAEVTADQTLNGRMDLQMHGSVNQVRVPIVLGGTLQSPTARAVRPQRNATVVAPPTLGAGASDSSATQATQAGAQTKARDAGSSSASRDNSDNILLPSVRPAQF</sequence>
<dbReference type="Proteomes" id="UP001574673">
    <property type="component" value="Unassembled WGS sequence"/>
</dbReference>